<name>A0A8J3VFP2_9ACTN</name>
<dbReference type="Proteomes" id="UP000612899">
    <property type="component" value="Unassembled WGS sequence"/>
</dbReference>
<keyword evidence="2" id="KW-1185">Reference proteome</keyword>
<organism evidence="1 2">
    <name type="scientific">Rhizocola hellebori</name>
    <dbReference type="NCBI Taxonomy" id="1392758"/>
    <lineage>
        <taxon>Bacteria</taxon>
        <taxon>Bacillati</taxon>
        <taxon>Actinomycetota</taxon>
        <taxon>Actinomycetes</taxon>
        <taxon>Micromonosporales</taxon>
        <taxon>Micromonosporaceae</taxon>
        <taxon>Rhizocola</taxon>
    </lineage>
</organism>
<dbReference type="RefSeq" id="WP_203907980.1">
    <property type="nucleotide sequence ID" value="NZ_BONY01000011.1"/>
</dbReference>
<sequence length="128" mass="13692">MAGYSATPLARKLGAKPGLEVVLRHAPGGWGIEGVAASDVGFEQADVVVAFYRSRAELSADVAVVPGALGKAASWWIAWPRKAGGHVSDITENLLRELVLPTGLVDVKVAALDEDWSGLKFVWRKENR</sequence>
<dbReference type="AlphaFoldDB" id="A0A8J3VFP2"/>
<comment type="caution">
    <text evidence="1">The sequence shown here is derived from an EMBL/GenBank/DDBJ whole genome shotgun (WGS) entry which is preliminary data.</text>
</comment>
<proteinExistence type="predicted"/>
<evidence type="ECO:0008006" key="3">
    <source>
        <dbReference type="Google" id="ProtNLM"/>
    </source>
</evidence>
<evidence type="ECO:0000313" key="2">
    <source>
        <dbReference type="Proteomes" id="UP000612899"/>
    </source>
</evidence>
<gene>
    <name evidence="1" type="ORF">Rhe02_21450</name>
</gene>
<protein>
    <recommendedName>
        <fullName evidence="3">DUF3052 domain-containing protein</fullName>
    </recommendedName>
</protein>
<dbReference type="EMBL" id="BONY01000011">
    <property type="protein sequence ID" value="GIH04078.1"/>
    <property type="molecule type" value="Genomic_DNA"/>
</dbReference>
<evidence type="ECO:0000313" key="1">
    <source>
        <dbReference type="EMBL" id="GIH04078.1"/>
    </source>
</evidence>
<reference evidence="1" key="1">
    <citation type="submission" date="2021-01" db="EMBL/GenBank/DDBJ databases">
        <title>Whole genome shotgun sequence of Rhizocola hellebori NBRC 109834.</title>
        <authorList>
            <person name="Komaki H."/>
            <person name="Tamura T."/>
        </authorList>
    </citation>
    <scope>NUCLEOTIDE SEQUENCE</scope>
    <source>
        <strain evidence="1">NBRC 109834</strain>
    </source>
</reference>
<accession>A0A8J3VFP2</accession>